<dbReference type="GO" id="GO:0006355">
    <property type="term" value="P:regulation of DNA-templated transcription"/>
    <property type="evidence" value="ECO:0007669"/>
    <property type="project" value="InterPro"/>
</dbReference>
<feature type="compositionally biased region" description="Polar residues" evidence="3">
    <location>
        <begin position="7"/>
        <end position="20"/>
    </location>
</feature>
<dbReference type="PROSITE" id="PS00354">
    <property type="entry name" value="HMGI_Y"/>
    <property type="match status" value="1"/>
</dbReference>
<keyword evidence="2" id="KW-0539">Nucleus</keyword>
<evidence type="ECO:0000256" key="2">
    <source>
        <dbReference type="ARBA" id="ARBA00023242"/>
    </source>
</evidence>
<sequence length="463" mass="50173">MSARIDLNNTAGSASASQTLAPAPPKRGRGRPRKNPPPPAHPRPPDPDTPMVGGFAPGDMVWGKKLNHAAWPGLIYSAGGNGTGHEGQLLVSYFGDKAFAWCDAAELRPYEPYFPVAELYDGSGEDFDAAVEASLDEFSRRVEAALASAARPFAPADFLASLHDLAADRMGFTNRVQAAVAKAHLRAFDAFRALPDPPQYTLELGLLPHIPLPPPNPKAAADADTTPASRRGRKRKEELVKDYDSDEDWDPRKRGATDSDSDVGFDRRRGSRGRGSGSGGGSGAPRGRPRGRPRKTDACRDPAPPLKDDDDGIQDKLEYPSAAEMLLQLLSVAADPVNGNYDSAPVIVSFFSKHKDSEAPSVYEDKELLETFGCKKGRKKSIVSLGPATKSEAGDDKDQFMSADGQRGRRKSAGSLYSARKAEDSYWCDIIISDFDDGDSDYEGRKRKRPSQNTNRSVNKKMK</sequence>
<dbReference type="GO" id="GO:0005634">
    <property type="term" value="C:nucleus"/>
    <property type="evidence" value="ECO:0007669"/>
    <property type="project" value="UniProtKB-SubCell"/>
</dbReference>
<dbReference type="PANTHER" id="PTHR42851:SF7">
    <property type="entry name" value="OS07G0694500 PROTEIN"/>
    <property type="match status" value="1"/>
</dbReference>
<dbReference type="InterPro" id="IPR000313">
    <property type="entry name" value="PWWP_dom"/>
</dbReference>
<dbReference type="CDD" id="cd05162">
    <property type="entry name" value="PWWP"/>
    <property type="match status" value="1"/>
</dbReference>
<proteinExistence type="predicted"/>
<evidence type="ECO:0000313" key="5">
    <source>
        <dbReference type="EMBL" id="CAD6216517.1"/>
    </source>
</evidence>
<dbReference type="Pfam" id="PF00855">
    <property type="entry name" value="PWWP"/>
    <property type="match status" value="1"/>
</dbReference>
<reference evidence="5" key="1">
    <citation type="submission" date="2020-10" db="EMBL/GenBank/DDBJ databases">
        <authorList>
            <person name="Han B."/>
            <person name="Lu T."/>
            <person name="Zhao Q."/>
            <person name="Huang X."/>
            <person name="Zhao Y."/>
        </authorList>
    </citation>
    <scope>NUCLEOTIDE SEQUENCE</scope>
</reference>
<dbReference type="SMART" id="SM00293">
    <property type="entry name" value="PWWP"/>
    <property type="match status" value="1"/>
</dbReference>
<dbReference type="InterPro" id="IPR017956">
    <property type="entry name" value="AT_hook_DNA-bd_motif"/>
</dbReference>
<dbReference type="PROSITE" id="PS50812">
    <property type="entry name" value="PWWP"/>
    <property type="match status" value="1"/>
</dbReference>
<evidence type="ECO:0000259" key="4">
    <source>
        <dbReference type="PROSITE" id="PS50812"/>
    </source>
</evidence>
<dbReference type="Proteomes" id="UP000604825">
    <property type="component" value="Unassembled WGS sequence"/>
</dbReference>
<dbReference type="PANTHER" id="PTHR42851">
    <property type="entry name" value="ALDOLASE-RELATED"/>
    <property type="match status" value="1"/>
</dbReference>
<feature type="domain" description="PWWP" evidence="4">
    <location>
        <begin position="57"/>
        <end position="113"/>
    </location>
</feature>
<dbReference type="OrthoDB" id="62853at2759"/>
<feature type="region of interest" description="Disordered" evidence="3">
    <location>
        <begin position="435"/>
        <end position="463"/>
    </location>
</feature>
<feature type="compositionally biased region" description="Low complexity" evidence="3">
    <location>
        <begin position="218"/>
        <end position="228"/>
    </location>
</feature>
<dbReference type="InterPro" id="IPR053063">
    <property type="entry name" value="PWWP_domain_containing_PDP"/>
</dbReference>
<comment type="caution">
    <text evidence="5">The sequence shown here is derived from an EMBL/GenBank/DDBJ whole genome shotgun (WGS) entry which is preliminary data.</text>
</comment>
<dbReference type="PRINTS" id="PR00929">
    <property type="entry name" value="ATHOOK"/>
</dbReference>
<accession>A0A811N4X2</accession>
<evidence type="ECO:0000313" key="6">
    <source>
        <dbReference type="Proteomes" id="UP000604825"/>
    </source>
</evidence>
<feature type="compositionally biased region" description="Gly residues" evidence="3">
    <location>
        <begin position="273"/>
        <end position="284"/>
    </location>
</feature>
<comment type="subcellular location">
    <subcellularLocation>
        <location evidence="1">Nucleus</location>
    </subcellularLocation>
</comment>
<gene>
    <name evidence="5" type="ORF">NCGR_LOCUS10705</name>
</gene>
<feature type="region of interest" description="Disordered" evidence="3">
    <location>
        <begin position="205"/>
        <end position="317"/>
    </location>
</feature>
<dbReference type="Gene3D" id="2.30.30.140">
    <property type="match status" value="1"/>
</dbReference>
<dbReference type="AlphaFoldDB" id="A0A811N4X2"/>
<dbReference type="GO" id="GO:0003677">
    <property type="term" value="F:DNA binding"/>
    <property type="evidence" value="ECO:0007669"/>
    <property type="project" value="InterPro"/>
</dbReference>
<keyword evidence="6" id="KW-1185">Reference proteome</keyword>
<evidence type="ECO:0000256" key="1">
    <source>
        <dbReference type="ARBA" id="ARBA00004123"/>
    </source>
</evidence>
<protein>
    <recommendedName>
        <fullName evidence="4">PWWP domain-containing protein</fullName>
    </recommendedName>
</protein>
<name>A0A811N4X2_9POAL</name>
<dbReference type="EMBL" id="CAJGYO010000003">
    <property type="protein sequence ID" value="CAD6216517.1"/>
    <property type="molecule type" value="Genomic_DNA"/>
</dbReference>
<dbReference type="SUPFAM" id="SSF63748">
    <property type="entry name" value="Tudor/PWWP/MBT"/>
    <property type="match status" value="1"/>
</dbReference>
<feature type="region of interest" description="Disordered" evidence="3">
    <location>
        <begin position="386"/>
        <end position="415"/>
    </location>
</feature>
<feature type="region of interest" description="Disordered" evidence="3">
    <location>
        <begin position="1"/>
        <end position="56"/>
    </location>
</feature>
<organism evidence="5 6">
    <name type="scientific">Miscanthus lutarioriparius</name>
    <dbReference type="NCBI Taxonomy" id="422564"/>
    <lineage>
        <taxon>Eukaryota</taxon>
        <taxon>Viridiplantae</taxon>
        <taxon>Streptophyta</taxon>
        <taxon>Embryophyta</taxon>
        <taxon>Tracheophyta</taxon>
        <taxon>Spermatophyta</taxon>
        <taxon>Magnoliopsida</taxon>
        <taxon>Liliopsida</taxon>
        <taxon>Poales</taxon>
        <taxon>Poaceae</taxon>
        <taxon>PACMAD clade</taxon>
        <taxon>Panicoideae</taxon>
        <taxon>Andropogonodae</taxon>
        <taxon>Andropogoneae</taxon>
        <taxon>Saccharinae</taxon>
        <taxon>Miscanthus</taxon>
    </lineage>
</organism>
<dbReference type="InterPro" id="IPR000637">
    <property type="entry name" value="HMGI/Y_DNA-bd_CS"/>
</dbReference>
<dbReference type="SMART" id="SM00384">
    <property type="entry name" value="AT_hook"/>
    <property type="match status" value="2"/>
</dbReference>
<evidence type="ECO:0000256" key="3">
    <source>
        <dbReference type="SAM" id="MobiDB-lite"/>
    </source>
</evidence>